<accession>A0A3P6T527</accession>
<dbReference type="Proteomes" id="UP000271889">
    <property type="component" value="Unassembled WGS sequence"/>
</dbReference>
<evidence type="ECO:0000313" key="1">
    <source>
        <dbReference type="EMBL" id="VDK60201.1"/>
    </source>
</evidence>
<evidence type="ECO:0000313" key="2">
    <source>
        <dbReference type="Proteomes" id="UP000271889"/>
    </source>
</evidence>
<gene>
    <name evidence="1" type="ORF">CGOC_LOCUS4932</name>
</gene>
<evidence type="ECO:0008006" key="3">
    <source>
        <dbReference type="Google" id="ProtNLM"/>
    </source>
</evidence>
<sequence>MCSYIDGAKCTVITDHSPLEAPLDTKDLTGRLAEHQTVLQGYDIEIVYRLSREYTVEYLPCAQSSGPFHGRKEQDECGRIKNHKEALRKDSDVPRIKEYILMTDMLYRLPERIYQGPQGNLFCPKIGIEEPPYGPSSFSQLRHSASGREEDISSSNQINVWNDMPKNIRDYVTR</sequence>
<protein>
    <recommendedName>
        <fullName evidence="3">Reverse transcriptase RNase H-like domain-containing protein</fullName>
    </recommendedName>
</protein>
<proteinExistence type="predicted"/>
<dbReference type="AlphaFoldDB" id="A0A3P6T527"/>
<keyword evidence="2" id="KW-1185">Reference proteome</keyword>
<reference evidence="1 2" key="1">
    <citation type="submission" date="2018-11" db="EMBL/GenBank/DDBJ databases">
        <authorList>
            <consortium name="Pathogen Informatics"/>
        </authorList>
    </citation>
    <scope>NUCLEOTIDE SEQUENCE [LARGE SCALE GENOMIC DNA]</scope>
</reference>
<dbReference type="EMBL" id="UYRV01014290">
    <property type="protein sequence ID" value="VDK60201.1"/>
    <property type="molecule type" value="Genomic_DNA"/>
</dbReference>
<organism evidence="1 2">
    <name type="scientific">Cylicostephanus goldi</name>
    <name type="common">Nematode worm</name>
    <dbReference type="NCBI Taxonomy" id="71465"/>
    <lineage>
        <taxon>Eukaryota</taxon>
        <taxon>Metazoa</taxon>
        <taxon>Ecdysozoa</taxon>
        <taxon>Nematoda</taxon>
        <taxon>Chromadorea</taxon>
        <taxon>Rhabditida</taxon>
        <taxon>Rhabditina</taxon>
        <taxon>Rhabditomorpha</taxon>
        <taxon>Strongyloidea</taxon>
        <taxon>Strongylidae</taxon>
        <taxon>Cylicostephanus</taxon>
    </lineage>
</organism>
<dbReference type="OrthoDB" id="5832112at2759"/>
<name>A0A3P6T527_CYLGO</name>